<dbReference type="Proteomes" id="UP000250235">
    <property type="component" value="Unassembled WGS sequence"/>
</dbReference>
<protein>
    <submittedName>
        <fullName evidence="1">Uncharacterized protein</fullName>
    </submittedName>
</protein>
<organism evidence="1 2">
    <name type="scientific">Dorcoceras hygrometricum</name>
    <dbReference type="NCBI Taxonomy" id="472368"/>
    <lineage>
        <taxon>Eukaryota</taxon>
        <taxon>Viridiplantae</taxon>
        <taxon>Streptophyta</taxon>
        <taxon>Embryophyta</taxon>
        <taxon>Tracheophyta</taxon>
        <taxon>Spermatophyta</taxon>
        <taxon>Magnoliopsida</taxon>
        <taxon>eudicotyledons</taxon>
        <taxon>Gunneridae</taxon>
        <taxon>Pentapetalae</taxon>
        <taxon>asterids</taxon>
        <taxon>lamiids</taxon>
        <taxon>Lamiales</taxon>
        <taxon>Gesneriaceae</taxon>
        <taxon>Didymocarpoideae</taxon>
        <taxon>Trichosporeae</taxon>
        <taxon>Loxocarpinae</taxon>
        <taxon>Dorcoceras</taxon>
    </lineage>
</organism>
<sequence>MLSVRSRASLKTTTFWSTDLTLNTCAKTQNRSRRYNTKRRRIGTRSLKCTLSRSCMRFAYVTRRLAYVIRSTAQLSNERYTLLTTDLLTSSTRPADVTLKRCQISRYNPNAITIQ</sequence>
<proteinExistence type="predicted"/>
<dbReference type="EMBL" id="KV019130">
    <property type="protein sequence ID" value="KZV16262.1"/>
    <property type="molecule type" value="Genomic_DNA"/>
</dbReference>
<keyword evidence="2" id="KW-1185">Reference proteome</keyword>
<gene>
    <name evidence="1" type="ORF">F511_16068</name>
</gene>
<evidence type="ECO:0000313" key="1">
    <source>
        <dbReference type="EMBL" id="KZV16262.1"/>
    </source>
</evidence>
<accession>A0A2Z7ABE6</accession>
<dbReference type="AlphaFoldDB" id="A0A2Z7ABE6"/>
<reference evidence="1 2" key="1">
    <citation type="journal article" date="2015" name="Proc. Natl. Acad. Sci. U.S.A.">
        <title>The resurrection genome of Boea hygrometrica: A blueprint for survival of dehydration.</title>
        <authorList>
            <person name="Xiao L."/>
            <person name="Yang G."/>
            <person name="Zhang L."/>
            <person name="Yang X."/>
            <person name="Zhao S."/>
            <person name="Ji Z."/>
            <person name="Zhou Q."/>
            <person name="Hu M."/>
            <person name="Wang Y."/>
            <person name="Chen M."/>
            <person name="Xu Y."/>
            <person name="Jin H."/>
            <person name="Xiao X."/>
            <person name="Hu G."/>
            <person name="Bao F."/>
            <person name="Hu Y."/>
            <person name="Wan P."/>
            <person name="Li L."/>
            <person name="Deng X."/>
            <person name="Kuang T."/>
            <person name="Xiang C."/>
            <person name="Zhu J.K."/>
            <person name="Oliver M.J."/>
            <person name="He Y."/>
        </authorList>
    </citation>
    <scope>NUCLEOTIDE SEQUENCE [LARGE SCALE GENOMIC DNA]</scope>
    <source>
        <strain evidence="2">cv. XS01</strain>
    </source>
</reference>
<evidence type="ECO:0000313" key="2">
    <source>
        <dbReference type="Proteomes" id="UP000250235"/>
    </source>
</evidence>
<name>A0A2Z7ABE6_9LAMI</name>